<keyword evidence="1" id="KW-0732">Signal</keyword>
<dbReference type="InterPro" id="IPR024370">
    <property type="entry name" value="PBP_domain"/>
</dbReference>
<gene>
    <name evidence="3" type="ORF">J2S07_001559</name>
</gene>
<dbReference type="PANTHER" id="PTHR37945:SF1">
    <property type="entry name" value="EXTRACELLULAR TUNGSTATE BINDING PROTEIN"/>
    <property type="match status" value="1"/>
</dbReference>
<dbReference type="Proteomes" id="UP001231362">
    <property type="component" value="Unassembled WGS sequence"/>
</dbReference>
<dbReference type="PROSITE" id="PS51257">
    <property type="entry name" value="PROKAR_LIPOPROTEIN"/>
    <property type="match status" value="1"/>
</dbReference>
<evidence type="ECO:0000313" key="4">
    <source>
        <dbReference type="Proteomes" id="UP001231362"/>
    </source>
</evidence>
<reference evidence="3 4" key="1">
    <citation type="submission" date="2023-07" db="EMBL/GenBank/DDBJ databases">
        <title>Genomic Encyclopedia of Type Strains, Phase IV (KMG-IV): sequencing the most valuable type-strain genomes for metagenomic binning, comparative biology and taxonomic classification.</title>
        <authorList>
            <person name="Goeker M."/>
        </authorList>
    </citation>
    <scope>NUCLEOTIDE SEQUENCE [LARGE SCALE GENOMIC DNA]</scope>
    <source>
        <strain evidence="3 4">DSM 23948</strain>
    </source>
</reference>
<protein>
    <submittedName>
        <fullName evidence="3">Tungstate transport system substrate-binding protein</fullName>
    </submittedName>
</protein>
<accession>A0ABT9V2U1</accession>
<dbReference type="InterPro" id="IPR052738">
    <property type="entry name" value="ABC-Tungstate_binding"/>
</dbReference>
<dbReference type="RefSeq" id="WP_307149829.1">
    <property type="nucleotide sequence ID" value="NZ_JAUSTU010000006.1"/>
</dbReference>
<organism evidence="3 4">
    <name type="scientific">Anoxybacillus andreesenii</name>
    <dbReference type="NCBI Taxonomy" id="1325932"/>
    <lineage>
        <taxon>Bacteria</taxon>
        <taxon>Bacillati</taxon>
        <taxon>Bacillota</taxon>
        <taxon>Bacilli</taxon>
        <taxon>Bacillales</taxon>
        <taxon>Anoxybacillaceae</taxon>
        <taxon>Anoxybacillus</taxon>
    </lineage>
</organism>
<dbReference type="Pfam" id="PF12849">
    <property type="entry name" value="PBP_like_2"/>
    <property type="match status" value="1"/>
</dbReference>
<dbReference type="EMBL" id="JAUSTU010000006">
    <property type="protein sequence ID" value="MDQ0155254.1"/>
    <property type="molecule type" value="Genomic_DNA"/>
</dbReference>
<evidence type="ECO:0000256" key="1">
    <source>
        <dbReference type="SAM" id="SignalP"/>
    </source>
</evidence>
<proteinExistence type="predicted"/>
<sequence>MKLKRFMSTALIAFLLVFLAACGNTQSSEPKKEDNNNAAQQEKEKVEVTDLILATTTSTQDSGLLDELIPMFEKEHPYKIKTVAVGTGQALEMGVKGEADVLLTHAPASEQELVDNGDVQNYKRVMYNDFIIVGPKADPAGIKGLETQAAFKKIFDDKAIFVSRGDDSGTHKKELGIWEKLGLTPTENTNYVETGQGMGNTLQVANEKQGYVLTDRATYLAQKSNYADMEIIVEGDKDLMNIYHVMEVNPEKNDQINNEGAKAFVEFMVSDEIQKVIEEFGKDKYGESLFYKYTE</sequence>
<evidence type="ECO:0000313" key="3">
    <source>
        <dbReference type="EMBL" id="MDQ0155254.1"/>
    </source>
</evidence>
<evidence type="ECO:0000259" key="2">
    <source>
        <dbReference type="Pfam" id="PF12849"/>
    </source>
</evidence>
<feature type="domain" description="PBP" evidence="2">
    <location>
        <begin position="49"/>
        <end position="272"/>
    </location>
</feature>
<keyword evidence="4" id="KW-1185">Reference proteome</keyword>
<dbReference type="Gene3D" id="3.40.190.10">
    <property type="entry name" value="Periplasmic binding protein-like II"/>
    <property type="match status" value="2"/>
</dbReference>
<comment type="caution">
    <text evidence="3">The sequence shown here is derived from an EMBL/GenBank/DDBJ whole genome shotgun (WGS) entry which is preliminary data.</text>
</comment>
<feature type="signal peptide" evidence="1">
    <location>
        <begin position="1"/>
        <end position="23"/>
    </location>
</feature>
<dbReference type="SUPFAM" id="SSF53850">
    <property type="entry name" value="Periplasmic binding protein-like II"/>
    <property type="match status" value="1"/>
</dbReference>
<name>A0ABT9V2U1_9BACL</name>
<feature type="chain" id="PRO_5045802898" evidence="1">
    <location>
        <begin position="24"/>
        <end position="295"/>
    </location>
</feature>
<dbReference type="PANTHER" id="PTHR37945">
    <property type="entry name" value="EXTRACELLULAR TUNGSTATE BINDING PROTEIN"/>
    <property type="match status" value="1"/>
</dbReference>